<dbReference type="EMBL" id="JABFOR010000011">
    <property type="protein sequence ID" value="NOJ71104.1"/>
    <property type="molecule type" value="Genomic_DNA"/>
</dbReference>
<evidence type="ECO:0000256" key="3">
    <source>
        <dbReference type="ARBA" id="ARBA00023012"/>
    </source>
</evidence>
<dbReference type="SMART" id="SM00862">
    <property type="entry name" value="Trans_reg_C"/>
    <property type="match status" value="1"/>
</dbReference>
<feature type="domain" description="OmpR/PhoB-type" evidence="10">
    <location>
        <begin position="131"/>
        <end position="231"/>
    </location>
</feature>
<evidence type="ECO:0000256" key="1">
    <source>
        <dbReference type="ARBA" id="ARBA00004496"/>
    </source>
</evidence>
<evidence type="ECO:0000256" key="7">
    <source>
        <dbReference type="PROSITE-ProRule" id="PRU00169"/>
    </source>
</evidence>
<keyword evidence="5 8" id="KW-0238">DNA-binding</keyword>
<feature type="modified residue" description="4-aspartylphosphate" evidence="7">
    <location>
        <position position="53"/>
    </location>
</feature>
<feature type="domain" description="Response regulatory" evidence="9">
    <location>
        <begin position="4"/>
        <end position="117"/>
    </location>
</feature>
<dbReference type="Pfam" id="PF00072">
    <property type="entry name" value="Response_reg"/>
    <property type="match status" value="1"/>
</dbReference>
<dbReference type="RefSeq" id="WP_171416649.1">
    <property type="nucleotide sequence ID" value="NZ_JABFOR010000011.1"/>
</dbReference>
<reference evidence="11 12" key="1">
    <citation type="submission" date="2020-05" db="EMBL/GenBank/DDBJ databases">
        <title>Whole genome sequencing and identification of novel metabolites from Paenibacillus alvei strain JR949.</title>
        <authorList>
            <person name="Rajendhran J."/>
            <person name="Sree Pranav P."/>
            <person name="Mahalakshmi B."/>
            <person name="Karthikeyan R."/>
        </authorList>
    </citation>
    <scope>NUCLEOTIDE SEQUENCE [LARGE SCALE GENOMIC DNA]</scope>
    <source>
        <strain evidence="11 12">JR949</strain>
    </source>
</reference>
<evidence type="ECO:0000259" key="10">
    <source>
        <dbReference type="PROSITE" id="PS51755"/>
    </source>
</evidence>
<evidence type="ECO:0000259" key="9">
    <source>
        <dbReference type="PROSITE" id="PS50110"/>
    </source>
</evidence>
<gene>
    <name evidence="11" type="ORF">HMI46_11110</name>
</gene>
<evidence type="ECO:0000256" key="4">
    <source>
        <dbReference type="ARBA" id="ARBA00023015"/>
    </source>
</evidence>
<dbReference type="PANTHER" id="PTHR48111:SF2">
    <property type="entry name" value="RESPONSE REGULATOR SAER"/>
    <property type="match status" value="1"/>
</dbReference>
<protein>
    <submittedName>
        <fullName evidence="11">Response regulator transcription factor</fullName>
    </submittedName>
</protein>
<dbReference type="InterPro" id="IPR001789">
    <property type="entry name" value="Sig_transdc_resp-reg_receiver"/>
</dbReference>
<dbReference type="Gene3D" id="3.40.50.2300">
    <property type="match status" value="1"/>
</dbReference>
<evidence type="ECO:0000256" key="8">
    <source>
        <dbReference type="PROSITE-ProRule" id="PRU01091"/>
    </source>
</evidence>
<comment type="subcellular location">
    <subcellularLocation>
        <location evidence="1">Cytoplasm</location>
    </subcellularLocation>
</comment>
<proteinExistence type="predicted"/>
<dbReference type="InterPro" id="IPR011006">
    <property type="entry name" value="CheY-like_superfamily"/>
</dbReference>
<dbReference type="SMART" id="SM00448">
    <property type="entry name" value="REC"/>
    <property type="match status" value="1"/>
</dbReference>
<dbReference type="AlphaFoldDB" id="A0AAP6ZW13"/>
<dbReference type="SUPFAM" id="SSF52172">
    <property type="entry name" value="CheY-like"/>
    <property type="match status" value="1"/>
</dbReference>
<dbReference type="GO" id="GO:0006355">
    <property type="term" value="P:regulation of DNA-templated transcription"/>
    <property type="evidence" value="ECO:0007669"/>
    <property type="project" value="InterPro"/>
</dbReference>
<dbReference type="GO" id="GO:0032993">
    <property type="term" value="C:protein-DNA complex"/>
    <property type="evidence" value="ECO:0007669"/>
    <property type="project" value="TreeGrafter"/>
</dbReference>
<evidence type="ECO:0000256" key="6">
    <source>
        <dbReference type="ARBA" id="ARBA00023163"/>
    </source>
</evidence>
<evidence type="ECO:0000313" key="11">
    <source>
        <dbReference type="EMBL" id="NOJ71104.1"/>
    </source>
</evidence>
<dbReference type="GO" id="GO:0000156">
    <property type="term" value="F:phosphorelay response regulator activity"/>
    <property type="evidence" value="ECO:0007669"/>
    <property type="project" value="TreeGrafter"/>
</dbReference>
<dbReference type="GO" id="GO:0000976">
    <property type="term" value="F:transcription cis-regulatory region binding"/>
    <property type="evidence" value="ECO:0007669"/>
    <property type="project" value="TreeGrafter"/>
</dbReference>
<comment type="caution">
    <text evidence="11">The sequence shown here is derived from an EMBL/GenBank/DDBJ whole genome shotgun (WGS) entry which is preliminary data.</text>
</comment>
<dbReference type="CDD" id="cd00383">
    <property type="entry name" value="trans_reg_C"/>
    <property type="match status" value="1"/>
</dbReference>
<evidence type="ECO:0000313" key="12">
    <source>
        <dbReference type="Proteomes" id="UP000552038"/>
    </source>
</evidence>
<evidence type="ECO:0000256" key="2">
    <source>
        <dbReference type="ARBA" id="ARBA00022553"/>
    </source>
</evidence>
<dbReference type="PANTHER" id="PTHR48111">
    <property type="entry name" value="REGULATOR OF RPOS"/>
    <property type="match status" value="1"/>
</dbReference>
<name>A0AAP6ZW13_PAEAL</name>
<keyword evidence="6" id="KW-0804">Transcription</keyword>
<dbReference type="Proteomes" id="UP000552038">
    <property type="component" value="Unassembled WGS sequence"/>
</dbReference>
<keyword evidence="4" id="KW-0805">Transcription regulation</keyword>
<dbReference type="InterPro" id="IPR039420">
    <property type="entry name" value="WalR-like"/>
</dbReference>
<accession>A0AAP6ZW13</accession>
<dbReference type="CDD" id="cd17574">
    <property type="entry name" value="REC_OmpR"/>
    <property type="match status" value="1"/>
</dbReference>
<dbReference type="InterPro" id="IPR001867">
    <property type="entry name" value="OmpR/PhoB-type_DNA-bd"/>
</dbReference>
<dbReference type="GO" id="GO:0005829">
    <property type="term" value="C:cytosol"/>
    <property type="evidence" value="ECO:0007669"/>
    <property type="project" value="TreeGrafter"/>
</dbReference>
<dbReference type="PROSITE" id="PS50110">
    <property type="entry name" value="RESPONSE_REGULATORY"/>
    <property type="match status" value="1"/>
</dbReference>
<keyword evidence="3" id="KW-0902">Two-component regulatory system</keyword>
<evidence type="ECO:0000256" key="5">
    <source>
        <dbReference type="ARBA" id="ARBA00023125"/>
    </source>
</evidence>
<feature type="DNA-binding region" description="OmpR/PhoB-type" evidence="8">
    <location>
        <begin position="131"/>
        <end position="231"/>
    </location>
</feature>
<dbReference type="Pfam" id="PF00486">
    <property type="entry name" value="Trans_reg_C"/>
    <property type="match status" value="1"/>
</dbReference>
<dbReference type="PROSITE" id="PS51755">
    <property type="entry name" value="OMPR_PHOB"/>
    <property type="match status" value="1"/>
</dbReference>
<keyword evidence="2 7" id="KW-0597">Phosphoprotein</keyword>
<organism evidence="11 12">
    <name type="scientific">Paenibacillus alvei</name>
    <name type="common">Bacillus alvei</name>
    <dbReference type="NCBI Taxonomy" id="44250"/>
    <lineage>
        <taxon>Bacteria</taxon>
        <taxon>Bacillati</taxon>
        <taxon>Bacillota</taxon>
        <taxon>Bacilli</taxon>
        <taxon>Bacillales</taxon>
        <taxon>Paenibacillaceae</taxon>
        <taxon>Paenibacillus</taxon>
    </lineage>
</organism>
<dbReference type="FunFam" id="1.10.10.10:FF:000018">
    <property type="entry name" value="DNA-binding response regulator ResD"/>
    <property type="match status" value="1"/>
</dbReference>
<dbReference type="Gene3D" id="6.10.250.690">
    <property type="match status" value="1"/>
</dbReference>
<sequence>MKANILLVEDDREIARIVRDHLRREGFKVTWSSTGLEGWEDFRSGAYDMAIVDLMLPEMDGFTLCKNIRLSSDVPLLILSARLEDEVKVQGLKLGADDYVTKPFSLSELTARIDSHLRRFKRYADGTEVSTNRLSFEGGLAIDEEQQLASVGGQPIALTVKEWALLVLLAHHPQRAFTKKELYEHVWKQADTEGNNTVSVHIKSLRTKLGDDVRNPTYIQTVWGTGYRFIGERCT</sequence>
<dbReference type="Gene3D" id="1.10.10.10">
    <property type="entry name" value="Winged helix-like DNA-binding domain superfamily/Winged helix DNA-binding domain"/>
    <property type="match status" value="1"/>
</dbReference>
<dbReference type="InterPro" id="IPR036388">
    <property type="entry name" value="WH-like_DNA-bd_sf"/>
</dbReference>